<dbReference type="AlphaFoldDB" id="A0A1R4ESQ1"/>
<gene>
    <name evidence="1" type="ORF">FM111_00595</name>
</gene>
<name>A0A1R4ESQ1_BREDI</name>
<organism evidence="1 2">
    <name type="scientific">Brevundimonas diminuta 3F5N</name>
    <dbReference type="NCBI Taxonomy" id="1255603"/>
    <lineage>
        <taxon>Bacteria</taxon>
        <taxon>Pseudomonadati</taxon>
        <taxon>Pseudomonadota</taxon>
        <taxon>Alphaproteobacteria</taxon>
        <taxon>Caulobacterales</taxon>
        <taxon>Caulobacteraceae</taxon>
        <taxon>Brevundimonas</taxon>
    </lineage>
</organism>
<protein>
    <submittedName>
        <fullName evidence="1">Uncharacterized protein</fullName>
    </submittedName>
</protein>
<evidence type="ECO:0000313" key="2">
    <source>
        <dbReference type="Proteomes" id="UP000195766"/>
    </source>
</evidence>
<reference evidence="1 2" key="1">
    <citation type="submission" date="2017-02" db="EMBL/GenBank/DDBJ databases">
        <authorList>
            <person name="Peterson S.W."/>
        </authorList>
    </citation>
    <scope>NUCLEOTIDE SEQUENCE [LARGE SCALE GENOMIC DNA]</scope>
    <source>
        <strain evidence="1 2">3F5N</strain>
    </source>
</reference>
<sequence length="40" mass="4684">MDDRQEVESNRDINHTRCSFCGQVNSHILRVLRGDLRLEA</sequence>
<dbReference type="EMBL" id="FUIE01000008">
    <property type="protein sequence ID" value="SJM46734.1"/>
    <property type="molecule type" value="Genomic_DNA"/>
</dbReference>
<dbReference type="Proteomes" id="UP000195766">
    <property type="component" value="Unassembled WGS sequence"/>
</dbReference>
<proteinExistence type="predicted"/>
<evidence type="ECO:0000313" key="1">
    <source>
        <dbReference type="EMBL" id="SJM46734.1"/>
    </source>
</evidence>
<accession>A0A1R4ESQ1</accession>